<proteinExistence type="predicted"/>
<accession>A0ABS5G3J6</accession>
<evidence type="ECO:0000313" key="2">
    <source>
        <dbReference type="Proteomes" id="UP001314635"/>
    </source>
</evidence>
<dbReference type="EMBL" id="JAFCLK010000007">
    <property type="protein sequence ID" value="MBR1135839.1"/>
    <property type="molecule type" value="Genomic_DNA"/>
</dbReference>
<dbReference type="Pfam" id="PF00494">
    <property type="entry name" value="SQS_PSY"/>
    <property type="match status" value="1"/>
</dbReference>
<dbReference type="PANTHER" id="PTHR31480">
    <property type="entry name" value="BIFUNCTIONAL LYCOPENE CYCLASE/PHYTOENE SYNTHASE"/>
    <property type="match status" value="1"/>
</dbReference>
<comment type="caution">
    <text evidence="1">The sequence shown here is derived from an EMBL/GenBank/DDBJ whole genome shotgun (WGS) entry which is preliminary data.</text>
</comment>
<dbReference type="Proteomes" id="UP001314635">
    <property type="component" value="Unassembled WGS sequence"/>
</dbReference>
<dbReference type="SUPFAM" id="SSF48576">
    <property type="entry name" value="Terpenoid synthases"/>
    <property type="match status" value="1"/>
</dbReference>
<dbReference type="InterPro" id="IPR002060">
    <property type="entry name" value="Squ/phyt_synthse"/>
</dbReference>
<reference evidence="2" key="1">
    <citation type="journal article" date="2021" name="ISME J.">
        <title>Evolutionary origin and ecological implication of a unique nif island in free-living Bradyrhizobium lineages.</title>
        <authorList>
            <person name="Tao J."/>
        </authorList>
    </citation>
    <scope>NUCLEOTIDE SEQUENCE [LARGE SCALE GENOMIC DNA]</scope>
    <source>
        <strain evidence="2">SZCCT0094</strain>
    </source>
</reference>
<keyword evidence="2" id="KW-1185">Reference proteome</keyword>
<dbReference type="Gene3D" id="1.10.600.10">
    <property type="entry name" value="Farnesyl Diphosphate Synthase"/>
    <property type="match status" value="1"/>
</dbReference>
<sequence length="288" mass="32021">MSETSASTDAAFCASLVREHDFDRYASTLFVAPEIRRALLSLYAFNVEVTRIRDVVSQPLPGELRLQWWHDTLTGQEHGGVEGNPVAAELLLTVQRFALPVDRLTRLIDEHQFDLYNDPMPTMAALDGYLGDTRGALFALAARIVVGAVADIDHLAHHAGLAQGILHLIASLPRDAARRQLFIPLDLLARHGLGQEQVFAAKATPVIRAMLAELRGQARQHLDHTLELAREAPGGVRPVLLPLALVSRDLVRAERRIDADPFQPQLRSRLATLWTLWRAARSPAFRER</sequence>
<protein>
    <submittedName>
        <fullName evidence="1">Squalene/phytoene synthase family protein</fullName>
    </submittedName>
</protein>
<gene>
    <name evidence="1" type="ORF">JQ619_08675</name>
</gene>
<name>A0ABS5G3J6_9BRAD</name>
<evidence type="ECO:0000313" key="1">
    <source>
        <dbReference type="EMBL" id="MBR1135839.1"/>
    </source>
</evidence>
<dbReference type="RefSeq" id="WP_012044439.1">
    <property type="nucleotide sequence ID" value="NZ_JABFDP010000008.1"/>
</dbReference>
<dbReference type="InterPro" id="IPR008949">
    <property type="entry name" value="Isoprenoid_synthase_dom_sf"/>
</dbReference>
<organism evidence="1 2">
    <name type="scientific">Bradyrhizobium denitrificans</name>
    <dbReference type="NCBI Taxonomy" id="2734912"/>
    <lineage>
        <taxon>Bacteria</taxon>
        <taxon>Pseudomonadati</taxon>
        <taxon>Pseudomonadota</taxon>
        <taxon>Alphaproteobacteria</taxon>
        <taxon>Hyphomicrobiales</taxon>
        <taxon>Nitrobacteraceae</taxon>
        <taxon>Bradyrhizobium</taxon>
    </lineage>
</organism>